<sequence length="198" mass="21788">MGKGDTLVEEVWGFERSTAMERTMIEDVRDMGIDEKVLNSRLRNEKSLRLLSRGYCPCGPSSSSLDTSGEENLCGEWKILAMRMGTRNLNGGGGRNGEKVPYPCVYGDKEKSNIRADPHGYPCEDLQERIVNCEEILVIEGGDEGLGGSTTSYVSRCESHIMGIEALHLVLTSELLSAGLLYGMVSVWSCLRMLGTKQ</sequence>
<protein>
    <submittedName>
        <fullName evidence="1">Uncharacterized protein</fullName>
    </submittedName>
</protein>
<dbReference type="Proteomes" id="UP001419268">
    <property type="component" value="Unassembled WGS sequence"/>
</dbReference>
<gene>
    <name evidence="1" type="ORF">Scep_030345</name>
</gene>
<proteinExistence type="predicted"/>
<evidence type="ECO:0000313" key="1">
    <source>
        <dbReference type="EMBL" id="KAK9083874.1"/>
    </source>
</evidence>
<dbReference type="AlphaFoldDB" id="A0AAP0E732"/>
<dbReference type="EMBL" id="JBBNAG010000013">
    <property type="protein sequence ID" value="KAK9083874.1"/>
    <property type="molecule type" value="Genomic_DNA"/>
</dbReference>
<evidence type="ECO:0000313" key="2">
    <source>
        <dbReference type="Proteomes" id="UP001419268"/>
    </source>
</evidence>
<name>A0AAP0E732_9MAGN</name>
<accession>A0AAP0E732</accession>
<organism evidence="1 2">
    <name type="scientific">Stephania cephalantha</name>
    <dbReference type="NCBI Taxonomy" id="152367"/>
    <lineage>
        <taxon>Eukaryota</taxon>
        <taxon>Viridiplantae</taxon>
        <taxon>Streptophyta</taxon>
        <taxon>Embryophyta</taxon>
        <taxon>Tracheophyta</taxon>
        <taxon>Spermatophyta</taxon>
        <taxon>Magnoliopsida</taxon>
        <taxon>Ranunculales</taxon>
        <taxon>Menispermaceae</taxon>
        <taxon>Menispermoideae</taxon>
        <taxon>Cissampelideae</taxon>
        <taxon>Stephania</taxon>
    </lineage>
</organism>
<keyword evidence="2" id="KW-1185">Reference proteome</keyword>
<comment type="caution">
    <text evidence="1">The sequence shown here is derived from an EMBL/GenBank/DDBJ whole genome shotgun (WGS) entry which is preliminary data.</text>
</comment>
<reference evidence="1 2" key="1">
    <citation type="submission" date="2024-01" db="EMBL/GenBank/DDBJ databases">
        <title>Genome assemblies of Stephania.</title>
        <authorList>
            <person name="Yang L."/>
        </authorList>
    </citation>
    <scope>NUCLEOTIDE SEQUENCE [LARGE SCALE GENOMIC DNA]</scope>
    <source>
        <strain evidence="1">JXDWG</strain>
        <tissue evidence="1">Leaf</tissue>
    </source>
</reference>